<evidence type="ECO:0000256" key="2">
    <source>
        <dbReference type="ARBA" id="ARBA00022729"/>
    </source>
</evidence>
<dbReference type="RefSeq" id="WP_086745611.1">
    <property type="nucleotide sequence ID" value="NZ_MWPV01000007.1"/>
</dbReference>
<organism evidence="4 5">
    <name type="scientific">Pseudoalteromonas ulvae</name>
    <dbReference type="NCBI Taxonomy" id="107327"/>
    <lineage>
        <taxon>Bacteria</taxon>
        <taxon>Pseudomonadati</taxon>
        <taxon>Pseudomonadota</taxon>
        <taxon>Gammaproteobacteria</taxon>
        <taxon>Alteromonadales</taxon>
        <taxon>Pseudoalteromonadaceae</taxon>
        <taxon>Pseudoalteromonas</taxon>
    </lineage>
</organism>
<evidence type="ECO:0000256" key="3">
    <source>
        <dbReference type="SAM" id="SignalP"/>
    </source>
</evidence>
<dbReference type="Pfam" id="PF09829">
    <property type="entry name" value="DUF2057"/>
    <property type="match status" value="1"/>
</dbReference>
<dbReference type="PANTHER" id="PTHR38108:SF1">
    <property type="entry name" value="UPF0319 PROTEIN YCCT"/>
    <property type="match status" value="1"/>
</dbReference>
<evidence type="ECO:0000256" key="1">
    <source>
        <dbReference type="ARBA" id="ARBA00008490"/>
    </source>
</evidence>
<name>A0A2C9ZZB1_PSEDV</name>
<sequence length="198" mass="22978">MKLFSCLFFGMFSTSIAAATFSVPEEFQLLRLNEEPIEKSWFSNTSKLDLPVGEHIVKLKYLDVFEEEYDQHEVIESDPFWLLLTIEQENQTLQIEFTRPQTIAKAKVFAQKSQKQLFLAGEPLMIYTELPQQNAHIPQYKESAESAIHADESISQPIVVNGETDLQPSALQMLEFWWQQATFEEQQAFLSKRHTTKK</sequence>
<feature type="signal peptide" evidence="3">
    <location>
        <begin position="1"/>
        <end position="17"/>
    </location>
</feature>
<dbReference type="InterPro" id="IPR018635">
    <property type="entry name" value="UPF0319"/>
</dbReference>
<accession>A0A2C9ZZB1</accession>
<protein>
    <recommendedName>
        <fullName evidence="6">DUF2057 domain-containing protein</fullName>
    </recommendedName>
</protein>
<dbReference type="EMBL" id="MWPV01000007">
    <property type="protein sequence ID" value="OUL56098.1"/>
    <property type="molecule type" value="Genomic_DNA"/>
</dbReference>
<evidence type="ECO:0000313" key="4">
    <source>
        <dbReference type="EMBL" id="OUL56098.1"/>
    </source>
</evidence>
<proteinExistence type="inferred from homology"/>
<evidence type="ECO:0000313" key="5">
    <source>
        <dbReference type="Proteomes" id="UP000194841"/>
    </source>
</evidence>
<keyword evidence="2 3" id="KW-0732">Signal</keyword>
<dbReference type="AlphaFoldDB" id="A0A2C9ZZB1"/>
<dbReference type="Proteomes" id="UP000194841">
    <property type="component" value="Unassembled WGS sequence"/>
</dbReference>
<dbReference type="OrthoDB" id="5734775at2"/>
<comment type="similarity">
    <text evidence="1">Belongs to the UPF0319 family.</text>
</comment>
<keyword evidence="5" id="KW-1185">Reference proteome</keyword>
<evidence type="ECO:0008006" key="6">
    <source>
        <dbReference type="Google" id="ProtNLM"/>
    </source>
</evidence>
<comment type="caution">
    <text evidence="4">The sequence shown here is derived from an EMBL/GenBank/DDBJ whole genome shotgun (WGS) entry which is preliminary data.</text>
</comment>
<dbReference type="PANTHER" id="PTHR38108">
    <property type="entry name" value="UPF0319 PROTEIN YCCT"/>
    <property type="match status" value="1"/>
</dbReference>
<feature type="chain" id="PRO_5012271353" description="DUF2057 domain-containing protein" evidence="3">
    <location>
        <begin position="18"/>
        <end position="198"/>
    </location>
</feature>
<reference evidence="4 5" key="1">
    <citation type="submission" date="2017-02" db="EMBL/GenBank/DDBJ databases">
        <title>Pseudoalteromonas ulvae TC14 Genome.</title>
        <authorList>
            <person name="Molmeret M."/>
        </authorList>
    </citation>
    <scope>NUCLEOTIDE SEQUENCE [LARGE SCALE GENOMIC DNA]</scope>
    <source>
        <strain evidence="4">TC14</strain>
    </source>
</reference>
<gene>
    <name evidence="4" type="ORF">B1199_18415</name>
</gene>